<dbReference type="SUPFAM" id="SSF50494">
    <property type="entry name" value="Trypsin-like serine proteases"/>
    <property type="match status" value="1"/>
</dbReference>
<dbReference type="InterPro" id="IPR009003">
    <property type="entry name" value="Peptidase_S1_PA"/>
</dbReference>
<accession>A0A3S1BP99</accession>
<dbReference type="EMBL" id="RQTK01000089">
    <property type="protein sequence ID" value="RUS88244.1"/>
    <property type="molecule type" value="Genomic_DNA"/>
</dbReference>
<reference evidence="1 2" key="1">
    <citation type="submission" date="2019-01" db="EMBL/GenBank/DDBJ databases">
        <title>A draft genome assembly of the solar-powered sea slug Elysia chlorotica.</title>
        <authorList>
            <person name="Cai H."/>
            <person name="Li Q."/>
            <person name="Fang X."/>
            <person name="Li J."/>
            <person name="Curtis N.E."/>
            <person name="Altenburger A."/>
            <person name="Shibata T."/>
            <person name="Feng M."/>
            <person name="Maeda T."/>
            <person name="Schwartz J.A."/>
            <person name="Shigenobu S."/>
            <person name="Lundholm N."/>
            <person name="Nishiyama T."/>
            <person name="Yang H."/>
            <person name="Hasebe M."/>
            <person name="Li S."/>
            <person name="Pierce S.K."/>
            <person name="Wang J."/>
        </authorList>
    </citation>
    <scope>NUCLEOTIDE SEQUENCE [LARGE SCALE GENOMIC DNA]</scope>
    <source>
        <strain evidence="1">EC2010</strain>
        <tissue evidence="1">Whole organism of an adult</tissue>
    </source>
</reference>
<sequence length="270" mass="30121">MLRVGFTSWGRPDHFAFAQHRGSDVLHTGSALVCDIVERSGACCCSDCARCPTQARHQAWFEIHLETALHVIYDTEEARATRVDFFYDDDQAIAAGRRKTVWASEVKHIHSEADFCSFVCATHDTSLVRQLQQHLAQSTKTKFYGLSGCWMSAGWDHVCVIASHPHGQPKKITVGRLTNERELSPLHRYFIYSVDTCPGSSGARGAVIELSKGKRSSRFSMRLLPPHSSRLGSREINVSSASVAGYAQPEIAGLLENIRFNPMWLNSAIW</sequence>
<keyword evidence="2" id="KW-1185">Reference proteome</keyword>
<protein>
    <submittedName>
        <fullName evidence="1">Uncharacterized protein</fullName>
    </submittedName>
</protein>
<dbReference type="Proteomes" id="UP000271974">
    <property type="component" value="Unassembled WGS sequence"/>
</dbReference>
<gene>
    <name evidence="1" type="ORF">EGW08_004010</name>
</gene>
<evidence type="ECO:0000313" key="2">
    <source>
        <dbReference type="Proteomes" id="UP000271974"/>
    </source>
</evidence>
<name>A0A3S1BP99_ELYCH</name>
<comment type="caution">
    <text evidence="1">The sequence shown here is derived from an EMBL/GenBank/DDBJ whole genome shotgun (WGS) entry which is preliminary data.</text>
</comment>
<organism evidence="1 2">
    <name type="scientific">Elysia chlorotica</name>
    <name type="common">Eastern emerald elysia</name>
    <name type="synonym">Sea slug</name>
    <dbReference type="NCBI Taxonomy" id="188477"/>
    <lineage>
        <taxon>Eukaryota</taxon>
        <taxon>Metazoa</taxon>
        <taxon>Spiralia</taxon>
        <taxon>Lophotrochozoa</taxon>
        <taxon>Mollusca</taxon>
        <taxon>Gastropoda</taxon>
        <taxon>Heterobranchia</taxon>
        <taxon>Euthyneura</taxon>
        <taxon>Panpulmonata</taxon>
        <taxon>Sacoglossa</taxon>
        <taxon>Placobranchoidea</taxon>
        <taxon>Plakobranchidae</taxon>
        <taxon>Elysia</taxon>
    </lineage>
</organism>
<proteinExistence type="predicted"/>
<dbReference type="AlphaFoldDB" id="A0A3S1BP99"/>
<evidence type="ECO:0000313" key="1">
    <source>
        <dbReference type="EMBL" id="RUS88244.1"/>
    </source>
</evidence>